<evidence type="ECO:0000259" key="6">
    <source>
        <dbReference type="PROSITE" id="PS50808"/>
    </source>
</evidence>
<keyword evidence="8" id="KW-1185">Reference proteome</keyword>
<dbReference type="InterPro" id="IPR036236">
    <property type="entry name" value="Znf_C2H2_sf"/>
</dbReference>
<evidence type="ECO:0000256" key="4">
    <source>
        <dbReference type="PROSITE-ProRule" id="PRU00027"/>
    </source>
</evidence>
<keyword evidence="2 4" id="KW-0863">Zinc-finger</keyword>
<evidence type="ECO:0000313" key="8">
    <source>
        <dbReference type="Proteomes" id="UP001187192"/>
    </source>
</evidence>
<dbReference type="GO" id="GO:0008270">
    <property type="term" value="F:zinc ion binding"/>
    <property type="evidence" value="ECO:0007669"/>
    <property type="project" value="UniProtKB-KW"/>
</dbReference>
<dbReference type="Proteomes" id="UP001187192">
    <property type="component" value="Unassembled WGS sequence"/>
</dbReference>
<dbReference type="AlphaFoldDB" id="A0AA87ZRU9"/>
<keyword evidence="3" id="KW-0862">Zinc</keyword>
<reference evidence="7" key="1">
    <citation type="submission" date="2023-07" db="EMBL/GenBank/DDBJ databases">
        <title>draft genome sequence of fig (Ficus carica).</title>
        <authorList>
            <person name="Takahashi T."/>
            <person name="Nishimura K."/>
        </authorList>
    </citation>
    <scope>NUCLEOTIDE SEQUENCE</scope>
</reference>
<dbReference type="GO" id="GO:0003677">
    <property type="term" value="F:DNA binding"/>
    <property type="evidence" value="ECO:0007669"/>
    <property type="project" value="InterPro"/>
</dbReference>
<dbReference type="InterPro" id="IPR003656">
    <property type="entry name" value="Znf_BED"/>
</dbReference>
<evidence type="ECO:0000256" key="2">
    <source>
        <dbReference type="ARBA" id="ARBA00022771"/>
    </source>
</evidence>
<gene>
    <name evidence="7" type="ORF">TIFTF001_007781</name>
</gene>
<evidence type="ECO:0000256" key="1">
    <source>
        <dbReference type="ARBA" id="ARBA00022723"/>
    </source>
</evidence>
<accession>A0AA87ZRU9</accession>
<keyword evidence="5" id="KW-0732">Signal</keyword>
<feature type="chain" id="PRO_5041665239" description="BED-type domain-containing protein" evidence="5">
    <location>
        <begin position="20"/>
        <end position="108"/>
    </location>
</feature>
<dbReference type="SMART" id="SM00614">
    <property type="entry name" value="ZnF_BED"/>
    <property type="match status" value="1"/>
</dbReference>
<proteinExistence type="predicted"/>
<comment type="caution">
    <text evidence="7">The sequence shown here is derived from an EMBL/GenBank/DDBJ whole genome shotgun (WGS) entry which is preliminary data.</text>
</comment>
<dbReference type="EMBL" id="BTGU01000008">
    <property type="protein sequence ID" value="GMN38554.1"/>
    <property type="molecule type" value="Genomic_DNA"/>
</dbReference>
<feature type="domain" description="BED-type" evidence="6">
    <location>
        <begin position="60"/>
        <end position="108"/>
    </location>
</feature>
<keyword evidence="1" id="KW-0479">Metal-binding</keyword>
<protein>
    <recommendedName>
        <fullName evidence="6">BED-type domain-containing protein</fullName>
    </recommendedName>
</protein>
<feature type="signal peptide" evidence="5">
    <location>
        <begin position="1"/>
        <end position="19"/>
    </location>
</feature>
<name>A0AA87ZRU9_FICCA</name>
<dbReference type="SUPFAM" id="SSF57667">
    <property type="entry name" value="beta-beta-alpha zinc fingers"/>
    <property type="match status" value="1"/>
</dbReference>
<sequence length="108" mass="12293">MDLLLQFCLSLFIFISDYASPSSSSSTILREKVAHVDIELDEDVIELEGSDLNKPLNKKRLKSKVWDFFDFLPFGPNKKLKSACKKCGQQYLASNKYGTSNMLKHVKT</sequence>
<dbReference type="Pfam" id="PF02892">
    <property type="entry name" value="zf-BED"/>
    <property type="match status" value="1"/>
</dbReference>
<dbReference type="PROSITE" id="PS50808">
    <property type="entry name" value="ZF_BED"/>
    <property type="match status" value="1"/>
</dbReference>
<evidence type="ECO:0000313" key="7">
    <source>
        <dbReference type="EMBL" id="GMN38554.1"/>
    </source>
</evidence>
<evidence type="ECO:0000256" key="3">
    <source>
        <dbReference type="ARBA" id="ARBA00022833"/>
    </source>
</evidence>
<evidence type="ECO:0000256" key="5">
    <source>
        <dbReference type="SAM" id="SignalP"/>
    </source>
</evidence>
<organism evidence="7 8">
    <name type="scientific">Ficus carica</name>
    <name type="common">Common fig</name>
    <dbReference type="NCBI Taxonomy" id="3494"/>
    <lineage>
        <taxon>Eukaryota</taxon>
        <taxon>Viridiplantae</taxon>
        <taxon>Streptophyta</taxon>
        <taxon>Embryophyta</taxon>
        <taxon>Tracheophyta</taxon>
        <taxon>Spermatophyta</taxon>
        <taxon>Magnoliopsida</taxon>
        <taxon>eudicotyledons</taxon>
        <taxon>Gunneridae</taxon>
        <taxon>Pentapetalae</taxon>
        <taxon>rosids</taxon>
        <taxon>fabids</taxon>
        <taxon>Rosales</taxon>
        <taxon>Moraceae</taxon>
        <taxon>Ficeae</taxon>
        <taxon>Ficus</taxon>
    </lineage>
</organism>